<sequence>MILTMPFDGAPKNSSLIIAPDKMLEFGRAEIEKFINQTVVPDGLFGDDKEEVQKQLIWFYVDRNFSTDADITSPSTPKFCLICNLQCQHSKRHLQTDESPYYFGFSLVGQFDFNENDKKLQRIMVNCLANFIKPLFRILEHLATSDQEHPFGYFDMKPEPVLKTI</sequence>
<dbReference type="Proteomes" id="UP000887574">
    <property type="component" value="Unplaced"/>
</dbReference>
<dbReference type="AlphaFoldDB" id="A0A915E8E1"/>
<proteinExistence type="predicted"/>
<protein>
    <submittedName>
        <fullName evidence="2">Uncharacterized protein</fullName>
    </submittedName>
</protein>
<organism evidence="1 2">
    <name type="scientific">Ditylenchus dipsaci</name>
    <dbReference type="NCBI Taxonomy" id="166011"/>
    <lineage>
        <taxon>Eukaryota</taxon>
        <taxon>Metazoa</taxon>
        <taxon>Ecdysozoa</taxon>
        <taxon>Nematoda</taxon>
        <taxon>Chromadorea</taxon>
        <taxon>Rhabditida</taxon>
        <taxon>Tylenchina</taxon>
        <taxon>Tylenchomorpha</taxon>
        <taxon>Sphaerularioidea</taxon>
        <taxon>Anguinidae</taxon>
        <taxon>Anguininae</taxon>
        <taxon>Ditylenchus</taxon>
    </lineage>
</organism>
<evidence type="ECO:0000313" key="2">
    <source>
        <dbReference type="WBParaSite" id="jg3942"/>
    </source>
</evidence>
<dbReference type="WBParaSite" id="jg3942">
    <property type="protein sequence ID" value="jg3942"/>
    <property type="gene ID" value="jg3942"/>
</dbReference>
<evidence type="ECO:0000313" key="1">
    <source>
        <dbReference type="Proteomes" id="UP000887574"/>
    </source>
</evidence>
<reference evidence="2" key="1">
    <citation type="submission" date="2022-11" db="UniProtKB">
        <authorList>
            <consortium name="WormBaseParasite"/>
        </authorList>
    </citation>
    <scope>IDENTIFICATION</scope>
</reference>
<name>A0A915E8E1_9BILA</name>
<keyword evidence="1" id="KW-1185">Reference proteome</keyword>
<accession>A0A915E8E1</accession>